<dbReference type="NCBIfam" id="NF002137">
    <property type="entry name" value="PRK00977.1-1"/>
    <property type="match status" value="1"/>
</dbReference>
<evidence type="ECO:0000313" key="9">
    <source>
        <dbReference type="Proteomes" id="UP000809621"/>
    </source>
</evidence>
<evidence type="ECO:0000256" key="2">
    <source>
        <dbReference type="ARBA" id="ARBA00022490"/>
    </source>
</evidence>
<keyword evidence="7" id="KW-0175">Coiled coil</keyword>
<organism evidence="8 9">
    <name type="scientific">Vibrio ulleungensis</name>
    <dbReference type="NCBI Taxonomy" id="2807619"/>
    <lineage>
        <taxon>Bacteria</taxon>
        <taxon>Pseudomonadati</taxon>
        <taxon>Pseudomonadota</taxon>
        <taxon>Gammaproteobacteria</taxon>
        <taxon>Vibrionales</taxon>
        <taxon>Vibrionaceae</taxon>
        <taxon>Vibrio</taxon>
    </lineage>
</organism>
<evidence type="ECO:0000256" key="3">
    <source>
        <dbReference type="ARBA" id="ARBA00022722"/>
    </source>
</evidence>
<dbReference type="Gene3D" id="1.10.287.1040">
    <property type="entry name" value="Exonuclease VII, small subunit"/>
    <property type="match status" value="1"/>
</dbReference>
<dbReference type="Pfam" id="PF02609">
    <property type="entry name" value="Exonuc_VII_S"/>
    <property type="match status" value="1"/>
</dbReference>
<comment type="similarity">
    <text evidence="1 6">Belongs to the XseB family.</text>
</comment>
<accession>A0ABS2HQH3</accession>
<evidence type="ECO:0000313" key="8">
    <source>
        <dbReference type="EMBL" id="MBM7038131.1"/>
    </source>
</evidence>
<dbReference type="InterPro" id="IPR003761">
    <property type="entry name" value="Exonuc_VII_S"/>
</dbReference>
<dbReference type="NCBIfam" id="TIGR01280">
    <property type="entry name" value="xseB"/>
    <property type="match status" value="1"/>
</dbReference>
<comment type="function">
    <text evidence="6">Bidirectionally degrades single-stranded DNA into large acid-insoluble oligonucleotides, which are then degraded further into small acid-soluble oligonucleotides.</text>
</comment>
<keyword evidence="2 6" id="KW-0963">Cytoplasm</keyword>
<sequence>MAVKKPENMSFEESLGELDRIVNQLEQGDLNLEDALKQFERGILLARASQGKLSDAEQRVEILLENSEQLSQFESNVTPQDS</sequence>
<dbReference type="Proteomes" id="UP000809621">
    <property type="component" value="Unassembled WGS sequence"/>
</dbReference>
<dbReference type="RefSeq" id="WP_084886467.1">
    <property type="nucleotide sequence ID" value="NZ_JAFEUM010000008.1"/>
</dbReference>
<evidence type="ECO:0000256" key="5">
    <source>
        <dbReference type="ARBA" id="ARBA00022839"/>
    </source>
</evidence>
<proteinExistence type="inferred from homology"/>
<comment type="subcellular location">
    <subcellularLocation>
        <location evidence="6">Cytoplasm</location>
    </subcellularLocation>
</comment>
<keyword evidence="3 6" id="KW-0540">Nuclease</keyword>
<comment type="catalytic activity">
    <reaction evidence="6">
        <text>Exonucleolytic cleavage in either 5'- to 3'- or 3'- to 5'-direction to yield nucleoside 5'-phosphates.</text>
        <dbReference type="EC" id="3.1.11.6"/>
    </reaction>
</comment>
<dbReference type="PIRSF" id="PIRSF006488">
    <property type="entry name" value="Exonuc_VII_S"/>
    <property type="match status" value="1"/>
</dbReference>
<evidence type="ECO:0000256" key="6">
    <source>
        <dbReference type="HAMAP-Rule" id="MF_00337"/>
    </source>
</evidence>
<dbReference type="EMBL" id="JAFEUM010000008">
    <property type="protein sequence ID" value="MBM7038131.1"/>
    <property type="molecule type" value="Genomic_DNA"/>
</dbReference>
<dbReference type="PANTHER" id="PTHR34137:SF1">
    <property type="entry name" value="EXODEOXYRIBONUCLEASE 7 SMALL SUBUNIT"/>
    <property type="match status" value="1"/>
</dbReference>
<evidence type="ECO:0000256" key="7">
    <source>
        <dbReference type="SAM" id="Coils"/>
    </source>
</evidence>
<dbReference type="InterPro" id="IPR037004">
    <property type="entry name" value="Exonuc_VII_ssu_sf"/>
</dbReference>
<evidence type="ECO:0000256" key="4">
    <source>
        <dbReference type="ARBA" id="ARBA00022801"/>
    </source>
</evidence>
<keyword evidence="4 6" id="KW-0378">Hydrolase</keyword>
<dbReference type="HAMAP" id="MF_00337">
    <property type="entry name" value="Exonuc_7_S"/>
    <property type="match status" value="1"/>
</dbReference>
<feature type="coiled-coil region" evidence="7">
    <location>
        <begin position="18"/>
        <end position="66"/>
    </location>
</feature>
<comment type="subunit">
    <text evidence="6">Heterooligomer composed of large and small subunits.</text>
</comment>
<keyword evidence="5 6" id="KW-0269">Exonuclease</keyword>
<dbReference type="EC" id="3.1.11.6" evidence="6"/>
<dbReference type="PANTHER" id="PTHR34137">
    <property type="entry name" value="EXODEOXYRIBONUCLEASE 7 SMALL SUBUNIT"/>
    <property type="match status" value="1"/>
</dbReference>
<dbReference type="GO" id="GO:0008855">
    <property type="term" value="F:exodeoxyribonuclease VII activity"/>
    <property type="evidence" value="ECO:0007669"/>
    <property type="project" value="UniProtKB-EC"/>
</dbReference>
<name>A0ABS2HQH3_9VIBR</name>
<keyword evidence="9" id="KW-1185">Reference proteome</keyword>
<comment type="caution">
    <text evidence="8">The sequence shown here is derived from an EMBL/GenBank/DDBJ whole genome shotgun (WGS) entry which is preliminary data.</text>
</comment>
<gene>
    <name evidence="6 8" type="primary">xseB</name>
    <name evidence="8" type="ORF">JQC93_17195</name>
</gene>
<dbReference type="NCBIfam" id="NF002140">
    <property type="entry name" value="PRK00977.1-4"/>
    <property type="match status" value="1"/>
</dbReference>
<reference evidence="8 9" key="1">
    <citation type="submission" date="2021-02" db="EMBL/GenBank/DDBJ databases">
        <authorList>
            <person name="Park J.-S."/>
        </authorList>
    </citation>
    <scope>NUCLEOTIDE SEQUENCE [LARGE SCALE GENOMIC DNA]</scope>
    <source>
        <strain evidence="8 9">188UL20-2</strain>
    </source>
</reference>
<dbReference type="SUPFAM" id="SSF116842">
    <property type="entry name" value="XseB-like"/>
    <property type="match status" value="1"/>
</dbReference>
<evidence type="ECO:0000256" key="1">
    <source>
        <dbReference type="ARBA" id="ARBA00009998"/>
    </source>
</evidence>
<protein>
    <recommendedName>
        <fullName evidence="6">Exodeoxyribonuclease 7 small subunit</fullName>
        <ecNumber evidence="6">3.1.11.6</ecNumber>
    </recommendedName>
    <alternativeName>
        <fullName evidence="6">Exodeoxyribonuclease VII small subunit</fullName>
        <shortName evidence="6">Exonuclease VII small subunit</shortName>
    </alternativeName>
</protein>